<accession>A0A0R3Q108</accession>
<evidence type="ECO:0000313" key="3">
    <source>
        <dbReference type="WBParaSite" id="ACOC_0001265501-mRNA-1"/>
    </source>
</evidence>
<dbReference type="OrthoDB" id="410104at2759"/>
<sequence length="123" mass="13755">MPPKLFSAALQWIMKSLDCDEKGIRIGGIFLSNLRLAVDIVTFSGSTSEAETMINELNESGEKSGLCINQKKTQFMKNPWCENEKIELDGSLTAETTSYVHLGRSINMENSIKKKLDGRRRAV</sequence>
<proteinExistence type="predicted"/>
<evidence type="ECO:0000313" key="1">
    <source>
        <dbReference type="EMBL" id="VDM64241.1"/>
    </source>
</evidence>
<name>A0A0R3Q108_ANGCS</name>
<dbReference type="WBParaSite" id="ACOC_0001265501-mRNA-1">
    <property type="protein sequence ID" value="ACOC_0001265501-mRNA-1"/>
    <property type="gene ID" value="ACOC_0001265501"/>
</dbReference>
<protein>
    <submittedName>
        <fullName evidence="3">Reverse transcriptase domain-containing protein</fullName>
    </submittedName>
</protein>
<dbReference type="Proteomes" id="UP000267027">
    <property type="component" value="Unassembled WGS sequence"/>
</dbReference>
<evidence type="ECO:0000313" key="2">
    <source>
        <dbReference type="Proteomes" id="UP000267027"/>
    </source>
</evidence>
<reference evidence="1 2" key="2">
    <citation type="submission" date="2018-11" db="EMBL/GenBank/DDBJ databases">
        <authorList>
            <consortium name="Pathogen Informatics"/>
        </authorList>
    </citation>
    <scope>NUCLEOTIDE SEQUENCE [LARGE SCALE GENOMIC DNA]</scope>
    <source>
        <strain evidence="1 2">Costa Rica</strain>
    </source>
</reference>
<organism evidence="3">
    <name type="scientific">Angiostrongylus costaricensis</name>
    <name type="common">Nematode worm</name>
    <dbReference type="NCBI Taxonomy" id="334426"/>
    <lineage>
        <taxon>Eukaryota</taxon>
        <taxon>Metazoa</taxon>
        <taxon>Ecdysozoa</taxon>
        <taxon>Nematoda</taxon>
        <taxon>Chromadorea</taxon>
        <taxon>Rhabditida</taxon>
        <taxon>Rhabditina</taxon>
        <taxon>Rhabditomorpha</taxon>
        <taxon>Strongyloidea</taxon>
        <taxon>Metastrongylidae</taxon>
        <taxon>Angiostrongylus</taxon>
    </lineage>
</organism>
<gene>
    <name evidence="1" type="ORF">ACOC_LOCUS12656</name>
</gene>
<dbReference type="AlphaFoldDB" id="A0A0R3Q108"/>
<keyword evidence="2" id="KW-1185">Reference proteome</keyword>
<reference evidence="3" key="1">
    <citation type="submission" date="2017-02" db="UniProtKB">
        <authorList>
            <consortium name="WormBaseParasite"/>
        </authorList>
    </citation>
    <scope>IDENTIFICATION</scope>
</reference>
<dbReference type="EMBL" id="UYYA01005148">
    <property type="protein sequence ID" value="VDM64241.1"/>
    <property type="molecule type" value="Genomic_DNA"/>
</dbReference>